<dbReference type="EMBL" id="ABCS01000009">
    <property type="protein sequence ID" value="EDM80670.1"/>
    <property type="molecule type" value="Genomic_DNA"/>
</dbReference>
<gene>
    <name evidence="1" type="ORF">PPSIR1_37294</name>
</gene>
<evidence type="ECO:0000313" key="1">
    <source>
        <dbReference type="EMBL" id="EDM80670.1"/>
    </source>
</evidence>
<dbReference type="RefSeq" id="WP_006970273.1">
    <property type="nucleotide sequence ID" value="NZ_ABCS01000009.1"/>
</dbReference>
<comment type="caution">
    <text evidence="1">The sequence shown here is derived from an EMBL/GenBank/DDBJ whole genome shotgun (WGS) entry which is preliminary data.</text>
</comment>
<proteinExistence type="predicted"/>
<reference evidence="1 2" key="1">
    <citation type="submission" date="2007-06" db="EMBL/GenBank/DDBJ databases">
        <authorList>
            <person name="Shimkets L."/>
            <person name="Ferriera S."/>
            <person name="Johnson J."/>
            <person name="Kravitz S."/>
            <person name="Beeson K."/>
            <person name="Sutton G."/>
            <person name="Rogers Y.-H."/>
            <person name="Friedman R."/>
            <person name="Frazier M."/>
            <person name="Venter J.C."/>
        </authorList>
    </citation>
    <scope>NUCLEOTIDE SEQUENCE [LARGE SCALE GENOMIC DNA]</scope>
    <source>
        <strain evidence="1 2">SIR-1</strain>
    </source>
</reference>
<sequence length="520" mass="58819">MQYKHGRTEILDAHPFISWLDADNVALEDKLGFAPVMALFVMAFRDVNLWVLRFEEEAEEHFRSLINGNTFEDEGHSRLFLHDWRCMGLDARLRWSASDTLWWLFHSPDQERFREYGVEFVRFSVEDGGDPLLRFAHSEAGEACGMVFFSHSVHPAVALGEAQGKTYRYFGTEHLERELSHVEHTEEDFVNQVLDEAGLAKAVDLGGRMFDVFHGIFDAFLDYAHTHVEGGTVPQAPADHGAHSCDLPRHPVEDLSGFAAPEGDVSSSAARLLAKLDARRAQAAAHPLYAWMREASVPAADKLRRFMPLWSMDVLGYRDLNHFVFHYAKGASAHARAPEARLINAWVNELETHSGLFLRDWQALGLDERLGWSASETLEFLFFDRAMDVHRHNIMRFMKLGLRHDHPSLRYWMMRALEASGEAFFANTRELARAAEASGELAGPLDYLGDRHGGEHPERGVDLDALLRGTFHAHELDAEQLAVAEQMIDVVFDSLEHQLDFSLEAAHSGRLDYSLASAAE</sequence>
<dbReference type="InterPro" id="IPR016084">
    <property type="entry name" value="Haem_Oase-like_multi-hlx"/>
</dbReference>
<dbReference type="AlphaFoldDB" id="A6G0M4"/>
<keyword evidence="2" id="KW-1185">Reference proteome</keyword>
<accession>A6G0M4</accession>
<name>A6G0M4_9BACT</name>
<protein>
    <submittedName>
        <fullName evidence="1">Uncharacterized protein</fullName>
    </submittedName>
</protein>
<evidence type="ECO:0000313" key="2">
    <source>
        <dbReference type="Proteomes" id="UP000005801"/>
    </source>
</evidence>
<dbReference type="Proteomes" id="UP000005801">
    <property type="component" value="Unassembled WGS sequence"/>
</dbReference>
<organism evidence="1 2">
    <name type="scientific">Plesiocystis pacifica SIR-1</name>
    <dbReference type="NCBI Taxonomy" id="391625"/>
    <lineage>
        <taxon>Bacteria</taxon>
        <taxon>Pseudomonadati</taxon>
        <taxon>Myxococcota</taxon>
        <taxon>Polyangia</taxon>
        <taxon>Nannocystales</taxon>
        <taxon>Nannocystaceae</taxon>
        <taxon>Plesiocystis</taxon>
    </lineage>
</organism>
<dbReference type="STRING" id="391625.PPSIR1_37294"/>
<dbReference type="Gene3D" id="1.20.910.10">
    <property type="entry name" value="Heme oxygenase-like"/>
    <property type="match status" value="1"/>
</dbReference>
<dbReference type="eggNOG" id="COG2072">
    <property type="taxonomic scope" value="Bacteria"/>
</dbReference>